<protein>
    <recommendedName>
        <fullName evidence="5">Release factor glutamine methyltransferase</fullName>
        <shortName evidence="5">RF MTase</shortName>
        <ecNumber evidence="5">2.1.1.297</ecNumber>
    </recommendedName>
    <alternativeName>
        <fullName evidence="5">N5-glutamine methyltransferase PrmC</fullName>
    </alternativeName>
    <alternativeName>
        <fullName evidence="5">Protein-(glutamine-N5) MTase PrmC</fullName>
    </alternativeName>
    <alternativeName>
        <fullName evidence="5">Protein-glutamine N-methyltransferase PrmC</fullName>
    </alternativeName>
</protein>
<proteinExistence type="inferred from homology"/>
<evidence type="ECO:0000313" key="8">
    <source>
        <dbReference type="EMBL" id="BCO08940.1"/>
    </source>
</evidence>
<dbReference type="HAMAP" id="MF_02126">
    <property type="entry name" value="RF_methyltr_PrmC"/>
    <property type="match status" value="1"/>
</dbReference>
<keyword evidence="1 5" id="KW-0489">Methyltransferase</keyword>
<dbReference type="SUPFAM" id="SSF53335">
    <property type="entry name" value="S-adenosyl-L-methionine-dependent methyltransferases"/>
    <property type="match status" value="1"/>
</dbReference>
<evidence type="ECO:0000256" key="5">
    <source>
        <dbReference type="HAMAP-Rule" id="MF_02126"/>
    </source>
</evidence>
<evidence type="ECO:0000256" key="2">
    <source>
        <dbReference type="ARBA" id="ARBA00022679"/>
    </source>
</evidence>
<dbReference type="EMBL" id="AP024233">
    <property type="protein sequence ID" value="BCO08940.1"/>
    <property type="molecule type" value="Genomic_DNA"/>
</dbReference>
<comment type="caution">
    <text evidence="5">Lacks conserved residue(s) required for the propagation of feature annotation.</text>
</comment>
<dbReference type="Pfam" id="PF17827">
    <property type="entry name" value="PrmC_N"/>
    <property type="match status" value="1"/>
</dbReference>
<evidence type="ECO:0000259" key="6">
    <source>
        <dbReference type="Pfam" id="PF05175"/>
    </source>
</evidence>
<dbReference type="RefSeq" id="WP_267928822.1">
    <property type="nucleotide sequence ID" value="NZ_AP024233.1"/>
</dbReference>
<comment type="catalytic activity">
    <reaction evidence="4 5">
        <text>L-glutaminyl-[peptide chain release factor] + S-adenosyl-L-methionine = N(5)-methyl-L-glutaminyl-[peptide chain release factor] + S-adenosyl-L-homocysteine + H(+)</text>
        <dbReference type="Rhea" id="RHEA:42896"/>
        <dbReference type="Rhea" id="RHEA-COMP:10271"/>
        <dbReference type="Rhea" id="RHEA-COMP:10272"/>
        <dbReference type="ChEBI" id="CHEBI:15378"/>
        <dbReference type="ChEBI" id="CHEBI:30011"/>
        <dbReference type="ChEBI" id="CHEBI:57856"/>
        <dbReference type="ChEBI" id="CHEBI:59789"/>
        <dbReference type="ChEBI" id="CHEBI:61891"/>
        <dbReference type="EC" id="2.1.1.297"/>
    </reaction>
</comment>
<feature type="binding site" evidence="5">
    <location>
        <begin position="189"/>
        <end position="192"/>
    </location>
    <ligand>
        <name>substrate</name>
    </ligand>
</feature>
<evidence type="ECO:0000256" key="3">
    <source>
        <dbReference type="ARBA" id="ARBA00022691"/>
    </source>
</evidence>
<dbReference type="PANTHER" id="PTHR18895">
    <property type="entry name" value="HEMK METHYLTRANSFERASE"/>
    <property type="match status" value="1"/>
</dbReference>
<keyword evidence="3 5" id="KW-0949">S-adenosyl-L-methionine</keyword>
<feature type="domain" description="Methyltransferase small" evidence="6">
    <location>
        <begin position="100"/>
        <end position="197"/>
    </location>
</feature>
<dbReference type="Proteomes" id="UP001063350">
    <property type="component" value="Chromosome"/>
</dbReference>
<evidence type="ECO:0000313" key="9">
    <source>
        <dbReference type="Proteomes" id="UP001063350"/>
    </source>
</evidence>
<dbReference type="InterPro" id="IPR002052">
    <property type="entry name" value="DNA_methylase_N6_adenine_CS"/>
</dbReference>
<dbReference type="Gene3D" id="3.40.50.150">
    <property type="entry name" value="Vaccinia Virus protein VP39"/>
    <property type="match status" value="1"/>
</dbReference>
<dbReference type="NCBIfam" id="TIGR00536">
    <property type="entry name" value="hemK_fam"/>
    <property type="match status" value="1"/>
</dbReference>
<keyword evidence="2 5" id="KW-0808">Transferase</keyword>
<organism evidence="8 9">
    <name type="scientific">Desulfolithobacter dissulfuricans</name>
    <dbReference type="NCBI Taxonomy" id="2795293"/>
    <lineage>
        <taxon>Bacteria</taxon>
        <taxon>Pseudomonadati</taxon>
        <taxon>Thermodesulfobacteriota</taxon>
        <taxon>Desulfobulbia</taxon>
        <taxon>Desulfobulbales</taxon>
        <taxon>Desulfobulbaceae</taxon>
        <taxon>Desulfolithobacter</taxon>
    </lineage>
</organism>
<comment type="similarity">
    <text evidence="5">Belongs to the protein N5-glutamine methyltransferase family. PrmC subfamily.</text>
</comment>
<feature type="domain" description="Release factor glutamine methyltransferase N-terminal" evidence="7">
    <location>
        <begin position="6"/>
        <end position="76"/>
    </location>
</feature>
<dbReference type="InterPro" id="IPR029063">
    <property type="entry name" value="SAM-dependent_MTases_sf"/>
</dbReference>
<dbReference type="GO" id="GO:0102559">
    <property type="term" value="F:peptide chain release factor N(5)-glutamine methyltransferase activity"/>
    <property type="evidence" value="ECO:0007669"/>
    <property type="project" value="UniProtKB-EC"/>
</dbReference>
<dbReference type="PANTHER" id="PTHR18895:SF74">
    <property type="entry name" value="MTRF1L RELEASE FACTOR GLUTAMINE METHYLTRANSFERASE"/>
    <property type="match status" value="1"/>
</dbReference>
<sequence>MRLSTLYQDAIRELRQDPDIENPELDARLLVQHVTGLGRTELFLQGDRPVGREESDRLRQLLHRRLRREPLQYILGSCEFWSRTFLVSPAVLIPRPETEFLLEHVLSTLRKAPVAGPVVDLCTGSGVIAVILALELGLTVTGVDISLDALAMARSNIRLHGVEDRVSLVGGDLLSWCRPGARLGCIVSNPPYVKADDIQTLQPEVRDWEPLLALSGGERGLDIIERIIRDGAGLLVPGGWLFLEIGADQGESVMELVAATAPGGFEEVRVLADWAGRPRVLQARKTKNMTGNG</sequence>
<dbReference type="AlphaFoldDB" id="A0A915U183"/>
<evidence type="ECO:0000259" key="7">
    <source>
        <dbReference type="Pfam" id="PF17827"/>
    </source>
</evidence>
<dbReference type="InterPro" id="IPR040758">
    <property type="entry name" value="PrmC_N"/>
</dbReference>
<accession>A0A915U183</accession>
<dbReference type="Gene3D" id="1.10.8.10">
    <property type="entry name" value="DNA helicase RuvA subunit, C-terminal domain"/>
    <property type="match status" value="1"/>
</dbReference>
<evidence type="ECO:0000256" key="4">
    <source>
        <dbReference type="ARBA" id="ARBA00048391"/>
    </source>
</evidence>
<dbReference type="InterPro" id="IPR019874">
    <property type="entry name" value="RF_methyltr_PrmC"/>
</dbReference>
<dbReference type="CDD" id="cd02440">
    <property type="entry name" value="AdoMet_MTases"/>
    <property type="match status" value="1"/>
</dbReference>
<dbReference type="PROSITE" id="PS00092">
    <property type="entry name" value="N6_MTASE"/>
    <property type="match status" value="1"/>
</dbReference>
<evidence type="ECO:0000256" key="1">
    <source>
        <dbReference type="ARBA" id="ARBA00022603"/>
    </source>
</evidence>
<comment type="function">
    <text evidence="5">Methylates the class 1 translation termination release factors RF1/PrfA and RF2/PrfB on the glutamine residue of the universally conserved GGQ motif.</text>
</comment>
<dbReference type="KEGG" id="ddu:GF1_13160"/>
<dbReference type="NCBIfam" id="TIGR03534">
    <property type="entry name" value="RF_mod_PrmC"/>
    <property type="match status" value="1"/>
</dbReference>
<keyword evidence="9" id="KW-1185">Reference proteome</keyword>
<dbReference type="InterPro" id="IPR050320">
    <property type="entry name" value="N5-glutamine_MTase"/>
</dbReference>
<dbReference type="Pfam" id="PF05175">
    <property type="entry name" value="MTS"/>
    <property type="match status" value="1"/>
</dbReference>
<dbReference type="GO" id="GO:0003676">
    <property type="term" value="F:nucleic acid binding"/>
    <property type="evidence" value="ECO:0007669"/>
    <property type="project" value="InterPro"/>
</dbReference>
<name>A0A915U183_9BACT</name>
<dbReference type="EC" id="2.1.1.297" evidence="5"/>
<reference evidence="8" key="1">
    <citation type="submission" date="2020-12" db="EMBL/GenBank/DDBJ databases">
        <title>Desulfobium dissulfuricans gen. nov., sp. nov., a novel mesophilic, sulfate-reducing bacterium isolated from a deep-sea hydrothermal vent.</title>
        <authorList>
            <person name="Hashimoto Y."/>
            <person name="Tame A."/>
            <person name="Sawayama S."/>
            <person name="Miyazaki J."/>
            <person name="Takai K."/>
            <person name="Nakagawa S."/>
        </authorList>
    </citation>
    <scope>NUCLEOTIDE SEQUENCE</scope>
    <source>
        <strain evidence="8">GF1</strain>
    </source>
</reference>
<dbReference type="InterPro" id="IPR007848">
    <property type="entry name" value="Small_mtfrase_dom"/>
</dbReference>
<gene>
    <name evidence="5 8" type="primary">prmC</name>
    <name evidence="8" type="ORF">GF1_13160</name>
</gene>
<dbReference type="GO" id="GO:0032259">
    <property type="term" value="P:methylation"/>
    <property type="evidence" value="ECO:0007669"/>
    <property type="project" value="UniProtKB-KW"/>
</dbReference>
<feature type="binding site" evidence="5">
    <location>
        <position position="189"/>
    </location>
    <ligand>
        <name>S-adenosyl-L-methionine</name>
        <dbReference type="ChEBI" id="CHEBI:59789"/>
    </ligand>
</feature>
<feature type="binding site" evidence="5">
    <location>
        <position position="144"/>
    </location>
    <ligand>
        <name>S-adenosyl-L-methionine</name>
        <dbReference type="ChEBI" id="CHEBI:59789"/>
    </ligand>
</feature>
<dbReference type="InterPro" id="IPR004556">
    <property type="entry name" value="HemK-like"/>
</dbReference>